<evidence type="ECO:0000259" key="5">
    <source>
        <dbReference type="PROSITE" id="PS50086"/>
    </source>
</evidence>
<dbReference type="InterPro" id="IPR000195">
    <property type="entry name" value="Rab-GAP-TBC_dom"/>
</dbReference>
<dbReference type="GO" id="GO:0005737">
    <property type="term" value="C:cytoplasm"/>
    <property type="evidence" value="ECO:0007669"/>
    <property type="project" value="UniProtKB-ARBA"/>
</dbReference>
<feature type="region of interest" description="Disordered" evidence="4">
    <location>
        <begin position="68"/>
        <end position="89"/>
    </location>
</feature>
<dbReference type="PROSITE" id="PS50086">
    <property type="entry name" value="TBC_RABGAP"/>
    <property type="match status" value="1"/>
</dbReference>
<evidence type="ECO:0000313" key="6">
    <source>
        <dbReference type="EMBL" id="KAF2462423.1"/>
    </source>
</evidence>
<dbReference type="SUPFAM" id="SSF47923">
    <property type="entry name" value="Ypt/Rab-GAP domain of gyp1p"/>
    <property type="match status" value="2"/>
</dbReference>
<name>A0A6A6PGF8_9PEZI</name>
<dbReference type="FunFam" id="1.10.8.270:FF:000032">
    <property type="entry name" value="GTPase activating protein (Gyp7)"/>
    <property type="match status" value="1"/>
</dbReference>
<dbReference type="Gene3D" id="1.10.8.270">
    <property type="entry name" value="putative rabgap domain of human tbc1 domain family member 14 like domains"/>
    <property type="match status" value="1"/>
</dbReference>
<dbReference type="PANTHER" id="PTHR22957:SF502">
    <property type="entry name" value="SMALL G PROTEIN SIGNALING MODULATOR 2-RELATED"/>
    <property type="match status" value="1"/>
</dbReference>
<feature type="compositionally biased region" description="Basic and acidic residues" evidence="4">
    <location>
        <begin position="799"/>
        <end position="815"/>
    </location>
</feature>
<feature type="compositionally biased region" description="Basic and acidic residues" evidence="4">
    <location>
        <begin position="823"/>
        <end position="841"/>
    </location>
</feature>
<protein>
    <recommendedName>
        <fullName evidence="2">GTPase-activating protein GYP7</fullName>
    </recommendedName>
    <alternativeName>
        <fullName evidence="3">GAP for YPT7</fullName>
    </alternativeName>
</protein>
<evidence type="ECO:0000313" key="7">
    <source>
        <dbReference type="Proteomes" id="UP000799766"/>
    </source>
</evidence>
<dbReference type="Pfam" id="PF00566">
    <property type="entry name" value="RabGAP-TBC"/>
    <property type="match status" value="1"/>
</dbReference>
<organism evidence="6 7">
    <name type="scientific">Lineolata rhizophorae</name>
    <dbReference type="NCBI Taxonomy" id="578093"/>
    <lineage>
        <taxon>Eukaryota</taxon>
        <taxon>Fungi</taxon>
        <taxon>Dikarya</taxon>
        <taxon>Ascomycota</taxon>
        <taxon>Pezizomycotina</taxon>
        <taxon>Dothideomycetes</taxon>
        <taxon>Dothideomycetes incertae sedis</taxon>
        <taxon>Lineolatales</taxon>
        <taxon>Lineolataceae</taxon>
        <taxon>Lineolata</taxon>
    </lineage>
</organism>
<feature type="region of interest" description="Disordered" evidence="4">
    <location>
        <begin position="258"/>
        <end position="295"/>
    </location>
</feature>
<keyword evidence="7" id="KW-1185">Reference proteome</keyword>
<keyword evidence="1" id="KW-0343">GTPase activation</keyword>
<gene>
    <name evidence="6" type="ORF">BDY21DRAFT_277742</name>
</gene>
<dbReference type="SMART" id="SM00164">
    <property type="entry name" value="TBC"/>
    <property type="match status" value="1"/>
</dbReference>
<feature type="compositionally biased region" description="Low complexity" evidence="4">
    <location>
        <begin position="265"/>
        <end position="282"/>
    </location>
</feature>
<evidence type="ECO:0000256" key="1">
    <source>
        <dbReference type="ARBA" id="ARBA00022468"/>
    </source>
</evidence>
<evidence type="ECO:0000256" key="4">
    <source>
        <dbReference type="SAM" id="MobiDB-lite"/>
    </source>
</evidence>
<proteinExistence type="predicted"/>
<feature type="compositionally biased region" description="Pro residues" evidence="4">
    <location>
        <begin position="1"/>
        <end position="10"/>
    </location>
</feature>
<feature type="domain" description="Rab-GAP TBC" evidence="5">
    <location>
        <begin position="451"/>
        <end position="687"/>
    </location>
</feature>
<dbReference type="Gene3D" id="1.10.472.80">
    <property type="entry name" value="Ypt/Rab-GAP domain of gyp1p, domain 3"/>
    <property type="match status" value="1"/>
</dbReference>
<accession>A0A6A6PGF8</accession>
<dbReference type="AlphaFoldDB" id="A0A6A6PGF8"/>
<evidence type="ECO:0000256" key="3">
    <source>
        <dbReference type="ARBA" id="ARBA00082648"/>
    </source>
</evidence>
<dbReference type="GO" id="GO:0005096">
    <property type="term" value="F:GTPase activator activity"/>
    <property type="evidence" value="ECO:0007669"/>
    <property type="project" value="UniProtKB-KW"/>
</dbReference>
<feature type="region of interest" description="Disordered" evidence="4">
    <location>
        <begin position="756"/>
        <end position="841"/>
    </location>
</feature>
<reference evidence="6" key="1">
    <citation type="journal article" date="2020" name="Stud. Mycol.">
        <title>101 Dothideomycetes genomes: a test case for predicting lifestyles and emergence of pathogens.</title>
        <authorList>
            <person name="Haridas S."/>
            <person name="Albert R."/>
            <person name="Binder M."/>
            <person name="Bloem J."/>
            <person name="Labutti K."/>
            <person name="Salamov A."/>
            <person name="Andreopoulos B."/>
            <person name="Baker S."/>
            <person name="Barry K."/>
            <person name="Bills G."/>
            <person name="Bluhm B."/>
            <person name="Cannon C."/>
            <person name="Castanera R."/>
            <person name="Culley D."/>
            <person name="Daum C."/>
            <person name="Ezra D."/>
            <person name="Gonzalez J."/>
            <person name="Henrissat B."/>
            <person name="Kuo A."/>
            <person name="Liang C."/>
            <person name="Lipzen A."/>
            <person name="Lutzoni F."/>
            <person name="Magnuson J."/>
            <person name="Mondo S."/>
            <person name="Nolan M."/>
            <person name="Ohm R."/>
            <person name="Pangilinan J."/>
            <person name="Park H.-J."/>
            <person name="Ramirez L."/>
            <person name="Alfaro M."/>
            <person name="Sun H."/>
            <person name="Tritt A."/>
            <person name="Yoshinaga Y."/>
            <person name="Zwiers L.-H."/>
            <person name="Turgeon B."/>
            <person name="Goodwin S."/>
            <person name="Spatafora J."/>
            <person name="Crous P."/>
            <person name="Grigoriev I."/>
        </authorList>
    </citation>
    <scope>NUCLEOTIDE SEQUENCE</scope>
    <source>
        <strain evidence="6">ATCC 16933</strain>
    </source>
</reference>
<evidence type="ECO:0000256" key="2">
    <source>
        <dbReference type="ARBA" id="ARBA00072091"/>
    </source>
</evidence>
<feature type="compositionally biased region" description="Basic and acidic residues" evidence="4">
    <location>
        <begin position="283"/>
        <end position="295"/>
    </location>
</feature>
<dbReference type="FunFam" id="1.10.472.80:FF:000005">
    <property type="entry name" value="TBC1 domain family member 15"/>
    <property type="match status" value="1"/>
</dbReference>
<feature type="compositionally biased region" description="Pro residues" evidence="4">
    <location>
        <begin position="768"/>
        <end position="778"/>
    </location>
</feature>
<dbReference type="Proteomes" id="UP000799766">
    <property type="component" value="Unassembled WGS sequence"/>
</dbReference>
<dbReference type="EMBL" id="MU001670">
    <property type="protein sequence ID" value="KAF2462423.1"/>
    <property type="molecule type" value="Genomic_DNA"/>
</dbReference>
<feature type="compositionally biased region" description="Low complexity" evidence="4">
    <location>
        <begin position="77"/>
        <end position="89"/>
    </location>
</feature>
<dbReference type="PANTHER" id="PTHR22957">
    <property type="entry name" value="TBC1 DOMAIN FAMILY MEMBER GTPASE-ACTIVATING PROTEIN"/>
    <property type="match status" value="1"/>
</dbReference>
<feature type="region of interest" description="Disordered" evidence="4">
    <location>
        <begin position="1"/>
        <end position="20"/>
    </location>
</feature>
<dbReference type="InterPro" id="IPR035969">
    <property type="entry name" value="Rab-GAP_TBC_sf"/>
</dbReference>
<feature type="compositionally biased region" description="Basic and acidic residues" evidence="4">
    <location>
        <begin position="756"/>
        <end position="766"/>
    </location>
</feature>
<sequence>MASPQSPPSPTASFYDMSDDEEGEYNTILHTSSGSGVKLLFSKSKVYVHPTPSARDNIPGFIALVEQKTPSPPADAPRPTSSSSNRSHRIPSSSLLLAWVPESSLTSAAYETYVKVDLSDSSSPPRQSYLVPALPTTTAHGPLASAAGAYAFAVPVSEIFSLLVRPPSIGWWFGSVVINTRAGDSFPALFFHDSECRSTILQRKRLARESFDPFGAGGSMFWGGDEVLRWLKRYVDVERSAAEPNIYLVEPSEADRASFGKKSPHAAGAGAAGPSSSSPSSPSHERGDSGRHDAAMDPVTKAFKEARWSLLEKLSQVTTFTRRTARAVADNPSLPPQVRRLLHNPEVQTLQDEFDSARLYLARWAAGVAEQAERERGRRIWTARDVLAMEDSAVGEFEILDVEGGVGAKEGEARRKPVGLPEWKGWFHEREGYLLVTPDEVKERIFHGGLDPDDGVRKEAWMFLLGVFDWDSSAEERQAVMNSRRDEYIRLKGRWWESMVEVDGDGDGEGGRSAEEKEWWKEQKNRIEKDVHRTDRHIPLFAGEDTPHPDPDSPFADAGTNVHLEQMKDMLLTYNEYNRELGYVQGMSDLLAPIYAVMQDDAMAFWGFVGFMERMERNFLRDQSGMRRQLLTLDHLVQLMDPKLYLHLQKADSTNFFFFFRMLLVWYKREFAWADVLRLWEALWTDYLSANFHIFVALAILERHRDVMIEHLRSFDEVLKYINELSGTIDLPSTLLTAEALFRRFQRTLDALDRRASFPPPRRAELEPAPPAPAPAPARGPTAGSGTGANGKAAAPRGEGGREGPGGKEEKEVSAELRALLSRKVERMGGAEVREHGGGSK</sequence>
<dbReference type="OrthoDB" id="10264062at2759"/>